<evidence type="ECO:0000259" key="2">
    <source>
        <dbReference type="Pfam" id="PF18942"/>
    </source>
</evidence>
<dbReference type="CDD" id="cd14948">
    <property type="entry name" value="BACON"/>
    <property type="match status" value="1"/>
</dbReference>
<dbReference type="InterPro" id="IPR043744">
    <property type="entry name" value="DUF5689"/>
</dbReference>
<keyword evidence="4" id="KW-1185">Reference proteome</keyword>
<dbReference type="RefSeq" id="WP_278817342.1">
    <property type="nucleotide sequence ID" value="NZ_JBBMFL010000022.1"/>
</dbReference>
<organism evidence="3 4">
    <name type="scientific">Alistipes intestinihominis</name>
    <dbReference type="NCBI Taxonomy" id="3133172"/>
    <lineage>
        <taxon>Bacteria</taxon>
        <taxon>Pseudomonadati</taxon>
        <taxon>Bacteroidota</taxon>
        <taxon>Bacteroidia</taxon>
        <taxon>Bacteroidales</taxon>
        <taxon>Rikenellaceae</taxon>
        <taxon>Alistipes</taxon>
    </lineage>
</organism>
<dbReference type="Gene3D" id="2.60.40.10">
    <property type="entry name" value="Immunoglobulins"/>
    <property type="match status" value="1"/>
</dbReference>
<comment type="caution">
    <text evidence="3">The sequence shown here is derived from an EMBL/GenBank/DDBJ whole genome shotgun (WGS) entry which is preliminary data.</text>
</comment>
<proteinExistence type="predicted"/>
<dbReference type="PROSITE" id="PS51257">
    <property type="entry name" value="PROKAR_LIPOPROTEIN"/>
    <property type="match status" value="1"/>
</dbReference>
<feature type="signal peptide" evidence="1">
    <location>
        <begin position="1"/>
        <end position="29"/>
    </location>
</feature>
<dbReference type="Pfam" id="PF18942">
    <property type="entry name" value="DUF5689"/>
    <property type="match status" value="1"/>
</dbReference>
<dbReference type="InterPro" id="IPR013783">
    <property type="entry name" value="Ig-like_fold"/>
</dbReference>
<evidence type="ECO:0000256" key="1">
    <source>
        <dbReference type="SAM" id="SignalP"/>
    </source>
</evidence>
<keyword evidence="1" id="KW-0732">Signal</keyword>
<protein>
    <submittedName>
        <fullName evidence="3">DUF5689 domain-containing protein</fullName>
    </submittedName>
</protein>
<evidence type="ECO:0000313" key="3">
    <source>
        <dbReference type="EMBL" id="MEQ2546121.1"/>
    </source>
</evidence>
<gene>
    <name evidence="3" type="ORF">WMO46_14335</name>
</gene>
<sequence length="704" mass="77456">MKNFFTKRFSPICALAVSVLLLGGGGCSDDDTEPVVGSKGGSRTLYVASDAGSRTVRVKANSAWQVRLTPDTRLWVSIDGADSGEMDGAFTVSYKTNNTLPRKGTVLIASGTQQAIDTVYLMQYGTAPLLQFSDGDRQFSSVGTIDSIAIDTNIPISKFSKIARQVTYGESDTEWIDSIRYAGDYKSLLFRIADNTAFESREARIQLQFEDDWGGQHLACCTIRQGIPGGTSDTREVTFADLRSLIAEAEGEITIDGDIAVSGTVVSDHTSPNMAGSPMPKAATKPDMTLNDRTAYLQNADASLGIALVTTDAGQNNLSRYDKLKLWCKGLTLTKRSDPERYTLQGVTQDHIITKSAGTAEEVPVKRRFIDQLTDADIYTFVTLKRCQMAVRTQRFMPVHINYVNNYNMYYPSVVLDRHGDMIHLMTNHGCDYRFQEMPDGEGTISGIIVHEPCTFFVKDGDIGRYQIRNVTRQDIALEESDANAFSAIAVEWCPDGKDARTYAYPQYPHPANEEGKAHCWPASTGSGLSFLSHYGWLAIGSAYRANSAKEGETLNSASWGHKLLWDTANGTGYSLLFEFSTQNIESSQCSFAFTCRYHSAQGGLRYWTAEYSTDGDTWKRLDDFTVPDAGNWSNMQLEQLSGDKSICLNVPAEILGRSVAWIRLRPVSDKIGTATTYDSATIAANGQVANAFTVSYAALRYNK</sequence>
<reference evidence="3 4" key="1">
    <citation type="submission" date="2024-03" db="EMBL/GenBank/DDBJ databases">
        <title>Human intestinal bacterial collection.</title>
        <authorList>
            <person name="Pauvert C."/>
            <person name="Hitch T.C.A."/>
            <person name="Clavel T."/>
        </authorList>
    </citation>
    <scope>NUCLEOTIDE SEQUENCE [LARGE SCALE GENOMIC DNA]</scope>
    <source>
        <strain evidence="3 4">CLA-KB-H122</strain>
    </source>
</reference>
<feature type="domain" description="DUF5689" evidence="2">
    <location>
        <begin position="294"/>
        <end position="450"/>
    </location>
</feature>
<feature type="chain" id="PRO_5046749759" evidence="1">
    <location>
        <begin position="30"/>
        <end position="704"/>
    </location>
</feature>
<dbReference type="InterPro" id="IPR024361">
    <property type="entry name" value="BACON"/>
</dbReference>
<dbReference type="EMBL" id="JBBMFL010000022">
    <property type="protein sequence ID" value="MEQ2546121.1"/>
    <property type="molecule type" value="Genomic_DNA"/>
</dbReference>
<name>A0ABV1H0B6_9BACT</name>
<evidence type="ECO:0000313" key="4">
    <source>
        <dbReference type="Proteomes" id="UP001460202"/>
    </source>
</evidence>
<dbReference type="Proteomes" id="UP001460202">
    <property type="component" value="Unassembled WGS sequence"/>
</dbReference>
<accession>A0ABV1H0B6</accession>